<name>A0A699YBF4_HAELA</name>
<organism evidence="2 3">
    <name type="scientific">Haematococcus lacustris</name>
    <name type="common">Green alga</name>
    <name type="synonym">Haematococcus pluvialis</name>
    <dbReference type="NCBI Taxonomy" id="44745"/>
    <lineage>
        <taxon>Eukaryota</taxon>
        <taxon>Viridiplantae</taxon>
        <taxon>Chlorophyta</taxon>
        <taxon>core chlorophytes</taxon>
        <taxon>Chlorophyceae</taxon>
        <taxon>CS clade</taxon>
        <taxon>Chlamydomonadales</taxon>
        <taxon>Haematococcaceae</taxon>
        <taxon>Haematococcus</taxon>
    </lineage>
</organism>
<evidence type="ECO:0000256" key="1">
    <source>
        <dbReference type="SAM" id="MobiDB-lite"/>
    </source>
</evidence>
<dbReference type="EMBL" id="BLLF01000092">
    <property type="protein sequence ID" value="GFH07393.1"/>
    <property type="molecule type" value="Genomic_DNA"/>
</dbReference>
<dbReference type="Proteomes" id="UP000485058">
    <property type="component" value="Unassembled WGS sequence"/>
</dbReference>
<evidence type="ECO:0000313" key="3">
    <source>
        <dbReference type="Proteomes" id="UP000485058"/>
    </source>
</evidence>
<dbReference type="AlphaFoldDB" id="A0A699YBF4"/>
<reference evidence="2 3" key="1">
    <citation type="submission" date="2020-02" db="EMBL/GenBank/DDBJ databases">
        <title>Draft genome sequence of Haematococcus lacustris strain NIES-144.</title>
        <authorList>
            <person name="Morimoto D."/>
            <person name="Nakagawa S."/>
            <person name="Yoshida T."/>
            <person name="Sawayama S."/>
        </authorList>
    </citation>
    <scope>NUCLEOTIDE SEQUENCE [LARGE SCALE GENOMIC DNA]</scope>
    <source>
        <strain evidence="2 3">NIES-144</strain>
    </source>
</reference>
<accession>A0A699YBF4</accession>
<keyword evidence="3" id="KW-1185">Reference proteome</keyword>
<comment type="caution">
    <text evidence="2">The sequence shown here is derived from an EMBL/GenBank/DDBJ whole genome shotgun (WGS) entry which is preliminary data.</text>
</comment>
<evidence type="ECO:0000313" key="2">
    <source>
        <dbReference type="EMBL" id="GFH07393.1"/>
    </source>
</evidence>
<proteinExistence type="predicted"/>
<feature type="region of interest" description="Disordered" evidence="1">
    <location>
        <begin position="19"/>
        <end position="39"/>
    </location>
</feature>
<sequence>MGPQAGDVLPCKLIDQHASTTARQTHKADSPAQHARRRHGTARAACPACQGGLEAAGGFCGRPGSRGGAGMAAAAAAGSHLPVVCRGALQPKLRWTLGAWSTAQGMQQPSPMHPMQLIPSQAPTSSSDESAVHGRKVLVRTGTLQQMYCSKCRSAGESNSAACWVTL</sequence>
<gene>
    <name evidence="2" type="ORF">HaLaN_02185</name>
</gene>
<protein>
    <submittedName>
        <fullName evidence="2">Uncharacterized protein</fullName>
    </submittedName>
</protein>